<protein>
    <submittedName>
        <fullName evidence="4">(Atlantic silverside) hypothetical protein</fullName>
    </submittedName>
</protein>
<feature type="compositionally biased region" description="Polar residues" evidence="2">
    <location>
        <begin position="50"/>
        <end position="62"/>
    </location>
</feature>
<name>A0A8S4BC33_9TELE</name>
<feature type="compositionally biased region" description="Basic and acidic residues" evidence="2">
    <location>
        <begin position="356"/>
        <end position="378"/>
    </location>
</feature>
<feature type="region of interest" description="Disordered" evidence="2">
    <location>
        <begin position="1"/>
        <end position="233"/>
    </location>
</feature>
<feature type="compositionally biased region" description="Polar residues" evidence="2">
    <location>
        <begin position="150"/>
        <end position="166"/>
    </location>
</feature>
<evidence type="ECO:0000256" key="2">
    <source>
        <dbReference type="SAM" id="MobiDB-lite"/>
    </source>
</evidence>
<feature type="compositionally biased region" description="Polar residues" evidence="2">
    <location>
        <begin position="205"/>
        <end position="218"/>
    </location>
</feature>
<evidence type="ECO:0000313" key="5">
    <source>
        <dbReference type="Proteomes" id="UP000677803"/>
    </source>
</evidence>
<organism evidence="4 5">
    <name type="scientific">Menidia menidia</name>
    <name type="common">Atlantic silverside</name>
    <dbReference type="NCBI Taxonomy" id="238744"/>
    <lineage>
        <taxon>Eukaryota</taxon>
        <taxon>Metazoa</taxon>
        <taxon>Chordata</taxon>
        <taxon>Craniata</taxon>
        <taxon>Vertebrata</taxon>
        <taxon>Euteleostomi</taxon>
        <taxon>Actinopterygii</taxon>
        <taxon>Neopterygii</taxon>
        <taxon>Teleostei</taxon>
        <taxon>Neoteleostei</taxon>
        <taxon>Acanthomorphata</taxon>
        <taxon>Ovalentaria</taxon>
        <taxon>Atherinomorphae</taxon>
        <taxon>Atheriniformes</taxon>
        <taxon>Atherinopsidae</taxon>
        <taxon>Menidiinae</taxon>
        <taxon>Menidia</taxon>
    </lineage>
</organism>
<feature type="compositionally biased region" description="Basic and acidic residues" evidence="2">
    <location>
        <begin position="219"/>
        <end position="232"/>
    </location>
</feature>
<feature type="compositionally biased region" description="Low complexity" evidence="2">
    <location>
        <begin position="188"/>
        <end position="204"/>
    </location>
</feature>
<dbReference type="GO" id="GO:0031175">
    <property type="term" value="P:neuron projection development"/>
    <property type="evidence" value="ECO:0007669"/>
    <property type="project" value="TreeGrafter"/>
</dbReference>
<evidence type="ECO:0000256" key="1">
    <source>
        <dbReference type="ARBA" id="ARBA00002358"/>
    </source>
</evidence>
<dbReference type="Pfam" id="PF15235">
    <property type="entry name" value="GRIN_C"/>
    <property type="match status" value="1"/>
</dbReference>
<accession>A0A8S4BC33</accession>
<feature type="domain" description="G protein-regulated inducer of neurite outgrowth C-terminal" evidence="3">
    <location>
        <begin position="361"/>
        <end position="430"/>
    </location>
</feature>
<dbReference type="PANTHER" id="PTHR15718">
    <property type="entry name" value="G PROTEIN-REGULATED INDUCER OF NEURITE OUTGROWTH C-TERMINAL DOMAIN-CONTAINING PROTEIN"/>
    <property type="match status" value="1"/>
</dbReference>
<comment type="caution">
    <text evidence="4">The sequence shown here is derived from an EMBL/GenBank/DDBJ whole genome shotgun (WGS) entry which is preliminary data.</text>
</comment>
<dbReference type="InterPro" id="IPR032745">
    <property type="entry name" value="GRIN_C"/>
</dbReference>
<reference evidence="4" key="1">
    <citation type="submission" date="2021-05" db="EMBL/GenBank/DDBJ databases">
        <authorList>
            <person name="Tigano A."/>
        </authorList>
    </citation>
    <scope>NUCLEOTIDE SEQUENCE</scope>
</reference>
<feature type="region of interest" description="Disordered" evidence="2">
    <location>
        <begin position="332"/>
        <end position="378"/>
    </location>
</feature>
<dbReference type="InterPro" id="IPR026646">
    <property type="entry name" value="GPRIN2-like/GPRIN3"/>
</dbReference>
<proteinExistence type="predicted"/>
<gene>
    <name evidence="4" type="ORF">MMEN_LOCUS13067</name>
</gene>
<evidence type="ECO:0000313" key="4">
    <source>
        <dbReference type="EMBL" id="CAG5929447.1"/>
    </source>
</evidence>
<dbReference type="GO" id="GO:0005886">
    <property type="term" value="C:plasma membrane"/>
    <property type="evidence" value="ECO:0007669"/>
    <property type="project" value="TreeGrafter"/>
</dbReference>
<keyword evidence="5" id="KW-1185">Reference proteome</keyword>
<dbReference type="EMBL" id="CAJRST010014446">
    <property type="protein sequence ID" value="CAG5929447.1"/>
    <property type="molecule type" value="Genomic_DNA"/>
</dbReference>
<dbReference type="Proteomes" id="UP000677803">
    <property type="component" value="Unassembled WGS sequence"/>
</dbReference>
<dbReference type="AlphaFoldDB" id="A0A8S4BC33"/>
<dbReference type="PANTHER" id="PTHR15718:SF3">
    <property type="entry name" value="G PROTEIN-REGULATED INDUCER OF NEURITE OUTGROWTH C-TERMINAL DOMAIN-CONTAINING PROTEIN"/>
    <property type="match status" value="1"/>
</dbReference>
<feature type="compositionally biased region" description="Polar residues" evidence="2">
    <location>
        <begin position="1"/>
        <end position="11"/>
    </location>
</feature>
<comment type="function">
    <text evidence="1">May be involved in neurite outgrowth.</text>
</comment>
<feature type="compositionally biased region" description="Polar residues" evidence="2">
    <location>
        <begin position="86"/>
        <end position="105"/>
    </location>
</feature>
<dbReference type="OrthoDB" id="10049175at2759"/>
<sequence length="460" mass="49669">MDSPKVSSTTKIPALTHRKFLGSSSPEPKREDHNSTGSVAGVIPGLLSPLATSSPKFKTPVSTFAKEGSKSESTSSAETETHPTRESPNFSLTRGLTFDSITKMSAETDAADGKEQLHSHGCVTDNTGPSPGDKKRMSGTLPSKAGHPGETNTSTTGSSIPSSEATGAQAEERRKQGCRKQNDVQGGSLSPPHHLPPSSYSHAPTSNRRLTESATMTDRSGELHPEAGEQREVGVQVGVQVVERSVSTSPIRHSGDPYSPLIGTPSCQSESLTSPTVPSLCCIPSCQPSLRHICKIDIELRNQALLPPSAADKASSLPVCLRTFSFQQNPPLLPGFGQTHSRDVSSESIWEDGEEEEKRGRSYDEEQDKDREETEKPQEVVWDKQGMTWEVYGASVDLESLGTAIQSHLESKIREQEERIRTLRKSICSESSLRGYRMREKKNRTGGILGCCGKASSVSD</sequence>
<evidence type="ECO:0000259" key="3">
    <source>
        <dbReference type="Pfam" id="PF15235"/>
    </source>
</evidence>